<dbReference type="InterPro" id="IPR010071">
    <property type="entry name" value="AA_adenyl_dom"/>
</dbReference>
<dbReference type="NCBIfam" id="TIGR01733">
    <property type="entry name" value="AA-adenyl-dom"/>
    <property type="match status" value="1"/>
</dbReference>
<dbReference type="PANTHER" id="PTHR45527:SF1">
    <property type="entry name" value="FATTY ACID SYNTHASE"/>
    <property type="match status" value="1"/>
</dbReference>
<dbReference type="GO" id="GO:0043041">
    <property type="term" value="P:amino acid activation for nonribosomal peptide biosynthetic process"/>
    <property type="evidence" value="ECO:0007669"/>
    <property type="project" value="TreeGrafter"/>
</dbReference>
<dbReference type="Gene3D" id="3.30.300.30">
    <property type="match status" value="1"/>
</dbReference>
<dbReference type="InterPro" id="IPR000873">
    <property type="entry name" value="AMP-dep_synth/lig_dom"/>
</dbReference>
<dbReference type="Pfam" id="PF00501">
    <property type="entry name" value="AMP-binding"/>
    <property type="match status" value="1"/>
</dbReference>
<name>A0AAE3ZZJ1_9ACTN</name>
<protein>
    <submittedName>
        <fullName evidence="3">Amino acid adenylation domain-containing protein</fullName>
    </submittedName>
</protein>
<dbReference type="SUPFAM" id="SSF56801">
    <property type="entry name" value="Acetyl-CoA synthetase-like"/>
    <property type="match status" value="1"/>
</dbReference>
<dbReference type="Pfam" id="PF13193">
    <property type="entry name" value="AMP-binding_C"/>
    <property type="match status" value="1"/>
</dbReference>
<evidence type="ECO:0000313" key="3">
    <source>
        <dbReference type="EMBL" id="MDR7326813.1"/>
    </source>
</evidence>
<keyword evidence="4" id="KW-1185">Reference proteome</keyword>
<dbReference type="RefSeq" id="WP_310423165.1">
    <property type="nucleotide sequence ID" value="NZ_JAVDYC010000001.1"/>
</dbReference>
<dbReference type="Proteomes" id="UP001183629">
    <property type="component" value="Unassembled WGS sequence"/>
</dbReference>
<evidence type="ECO:0000259" key="1">
    <source>
        <dbReference type="Pfam" id="PF00501"/>
    </source>
</evidence>
<comment type="caution">
    <text evidence="3">The sequence shown here is derived from an EMBL/GenBank/DDBJ whole genome shotgun (WGS) entry which is preliminary data.</text>
</comment>
<dbReference type="GO" id="GO:0005737">
    <property type="term" value="C:cytoplasm"/>
    <property type="evidence" value="ECO:0007669"/>
    <property type="project" value="TreeGrafter"/>
</dbReference>
<reference evidence="3 4" key="1">
    <citation type="submission" date="2023-07" db="EMBL/GenBank/DDBJ databases">
        <title>Sequencing the genomes of 1000 actinobacteria strains.</title>
        <authorList>
            <person name="Klenk H.-P."/>
        </authorList>
    </citation>
    <scope>NUCLEOTIDE SEQUENCE [LARGE SCALE GENOMIC DNA]</scope>
    <source>
        <strain evidence="3 4">DSM 44711</strain>
    </source>
</reference>
<dbReference type="GO" id="GO:0044550">
    <property type="term" value="P:secondary metabolite biosynthetic process"/>
    <property type="evidence" value="ECO:0007669"/>
    <property type="project" value="TreeGrafter"/>
</dbReference>
<feature type="domain" description="AMP-binding enzyme C-terminal" evidence="2">
    <location>
        <begin position="414"/>
        <end position="486"/>
    </location>
</feature>
<dbReference type="PANTHER" id="PTHR45527">
    <property type="entry name" value="NONRIBOSOMAL PEPTIDE SYNTHETASE"/>
    <property type="match status" value="1"/>
</dbReference>
<evidence type="ECO:0000313" key="4">
    <source>
        <dbReference type="Proteomes" id="UP001183629"/>
    </source>
</evidence>
<dbReference type="Gene3D" id="3.40.50.12780">
    <property type="entry name" value="N-terminal domain of ligase-like"/>
    <property type="match status" value="1"/>
</dbReference>
<dbReference type="InterPro" id="IPR025110">
    <property type="entry name" value="AMP-bd_C"/>
</dbReference>
<proteinExistence type="predicted"/>
<dbReference type="EMBL" id="JAVDYC010000001">
    <property type="protein sequence ID" value="MDR7326813.1"/>
    <property type="molecule type" value="Genomic_DNA"/>
</dbReference>
<evidence type="ECO:0000259" key="2">
    <source>
        <dbReference type="Pfam" id="PF13193"/>
    </source>
</evidence>
<dbReference type="CDD" id="cd05930">
    <property type="entry name" value="A_NRPS"/>
    <property type="match status" value="1"/>
</dbReference>
<accession>A0AAE3ZZJ1</accession>
<feature type="domain" description="AMP-dependent synthetase/ligase" evidence="1">
    <location>
        <begin position="15"/>
        <end position="355"/>
    </location>
</feature>
<dbReference type="InterPro" id="IPR042099">
    <property type="entry name" value="ANL_N_sf"/>
</dbReference>
<gene>
    <name evidence="3" type="ORF">J2S44_007063</name>
</gene>
<sequence length="507" mass="53015">MSAPPRTAVTLGEMFEHQLRTRPDATAVRTSGRSWTYAEFGAETARLAHRLRRLGAGPGTVVGLVAPRGPAAVLGLWATIRAGAACLPLDPAGPPARSRDVLREAECTLVLADAAVEWLPGALLIGDPGLAGEPSTGAGLPAPAAQDLAYAITTSGSTGRPKVVGVPHEGIVNLIVACRDELDLIRPEDVLLWTAEPTVDVSMQDCLMTLACGAAIATSAPGAPQAMLLVRDARALGATVLDLPSAVVGPYGRSLLPRLAAAGVRLVITGSSQLDGRGLADAAGDLVVHNGYGPTEASVAATWYVCDSTTPQRAPIGKPYGGVRIHLLDEDLRPVPDGEVGQIYIAGRGLARGYLGLPSRTASAFLPDPFSDEPGRRMYATGDRATVDADGNYVYLGRMDDQVKINGFRVEIGEVEHALRGFPGVTDAAVLVHPRAPGGTALVSYLSGTPSPDEALVEYLRDHLPGHMIPRFHVWLAEMPLNRPGKVDRTALAGIPIGDSLYRAGGR</sequence>
<dbReference type="GO" id="GO:0031177">
    <property type="term" value="F:phosphopantetheine binding"/>
    <property type="evidence" value="ECO:0007669"/>
    <property type="project" value="TreeGrafter"/>
</dbReference>
<dbReference type="InterPro" id="IPR045851">
    <property type="entry name" value="AMP-bd_C_sf"/>
</dbReference>
<organism evidence="3 4">
    <name type="scientific">Catenuloplanes niger</name>
    <dbReference type="NCBI Taxonomy" id="587534"/>
    <lineage>
        <taxon>Bacteria</taxon>
        <taxon>Bacillati</taxon>
        <taxon>Actinomycetota</taxon>
        <taxon>Actinomycetes</taxon>
        <taxon>Micromonosporales</taxon>
        <taxon>Micromonosporaceae</taxon>
        <taxon>Catenuloplanes</taxon>
    </lineage>
</organism>
<dbReference type="AlphaFoldDB" id="A0AAE3ZZJ1"/>